<dbReference type="AlphaFoldDB" id="A0A0M9BJG9"/>
<dbReference type="EMBL" id="LITU01000081">
    <property type="protein sequence ID" value="KOY13538.1"/>
    <property type="molecule type" value="Genomic_DNA"/>
</dbReference>
<comment type="similarity">
    <text evidence="1">Belongs to the isochorismatase family.</text>
</comment>
<dbReference type="RefSeq" id="WP_053783860.1">
    <property type="nucleotide sequence ID" value="NZ_LITU01000081.1"/>
</dbReference>
<dbReference type="GO" id="GO:0016787">
    <property type="term" value="F:hydrolase activity"/>
    <property type="evidence" value="ECO:0007669"/>
    <property type="project" value="UniProtKB-KW"/>
</dbReference>
<dbReference type="PATRIC" id="fig|1705561.3.peg.5883"/>
<keyword evidence="2" id="KW-0378">Hydrolase</keyword>
<protein>
    <submittedName>
        <fullName evidence="4">Isochorismatase</fullName>
    </submittedName>
</protein>
<evidence type="ECO:0000256" key="2">
    <source>
        <dbReference type="ARBA" id="ARBA00022801"/>
    </source>
</evidence>
<feature type="domain" description="Isochorismatase-like" evidence="3">
    <location>
        <begin position="3"/>
        <end position="179"/>
    </location>
</feature>
<keyword evidence="5" id="KW-1185">Reference proteome</keyword>
<dbReference type="Proteomes" id="UP000037688">
    <property type="component" value="Unassembled WGS sequence"/>
</dbReference>
<reference evidence="4 5" key="1">
    <citation type="submission" date="2015-08" db="EMBL/GenBank/DDBJ databases">
        <title>Draft genome sequence of cellulolytic and xylanolytic Paenibacillus sp. A59, isolated from a decaying forest soil from Patagonia, Argentina.</title>
        <authorList>
            <person name="Ghio S."/>
            <person name="Caceres A.M."/>
            <person name="Talia P."/>
            <person name="Grasso D."/>
            <person name="Campos E."/>
        </authorList>
    </citation>
    <scope>NUCLEOTIDE SEQUENCE [LARGE SCALE GENOMIC DNA]</scope>
    <source>
        <strain evidence="4 5">A59</strain>
    </source>
</reference>
<dbReference type="Pfam" id="PF00857">
    <property type="entry name" value="Isochorismatase"/>
    <property type="match status" value="1"/>
</dbReference>
<dbReference type="InterPro" id="IPR000868">
    <property type="entry name" value="Isochorismatase-like_dom"/>
</dbReference>
<dbReference type="Gene3D" id="3.40.50.850">
    <property type="entry name" value="Isochorismatase-like"/>
    <property type="match status" value="1"/>
</dbReference>
<dbReference type="PANTHER" id="PTHR43540">
    <property type="entry name" value="PEROXYUREIDOACRYLATE/UREIDOACRYLATE AMIDOHYDROLASE-RELATED"/>
    <property type="match status" value="1"/>
</dbReference>
<dbReference type="PANTHER" id="PTHR43540:SF10">
    <property type="entry name" value="ISOCHORISMATASE"/>
    <property type="match status" value="1"/>
</dbReference>
<dbReference type="OrthoDB" id="9796485at2"/>
<evidence type="ECO:0000256" key="1">
    <source>
        <dbReference type="ARBA" id="ARBA00006336"/>
    </source>
</evidence>
<evidence type="ECO:0000313" key="5">
    <source>
        <dbReference type="Proteomes" id="UP000037688"/>
    </source>
</evidence>
<proteinExistence type="inferred from homology"/>
<name>A0A0M9BJG9_9BACL</name>
<accession>A0A0M9BJG9</accession>
<evidence type="ECO:0000259" key="3">
    <source>
        <dbReference type="Pfam" id="PF00857"/>
    </source>
</evidence>
<gene>
    <name evidence="4" type="ORF">AMS66_27940</name>
</gene>
<organism evidence="4 5">
    <name type="scientific">Paenibacillus xylanivorans</name>
    <dbReference type="NCBI Taxonomy" id="1705561"/>
    <lineage>
        <taxon>Bacteria</taxon>
        <taxon>Bacillati</taxon>
        <taxon>Bacillota</taxon>
        <taxon>Bacilli</taxon>
        <taxon>Bacillales</taxon>
        <taxon>Paenibacillaceae</taxon>
        <taxon>Paenibacillus</taxon>
    </lineage>
</organism>
<dbReference type="SUPFAM" id="SSF52499">
    <property type="entry name" value="Isochorismatase-like hydrolases"/>
    <property type="match status" value="1"/>
</dbReference>
<dbReference type="InterPro" id="IPR050272">
    <property type="entry name" value="Isochorismatase-like_hydrls"/>
</dbReference>
<dbReference type="InterPro" id="IPR036380">
    <property type="entry name" value="Isochorismatase-like_sf"/>
</dbReference>
<evidence type="ECO:0000313" key="4">
    <source>
        <dbReference type="EMBL" id="KOY13538.1"/>
    </source>
</evidence>
<comment type="caution">
    <text evidence="4">The sequence shown here is derived from an EMBL/GenBank/DDBJ whole genome shotgun (WGS) entry which is preliminary data.</text>
</comment>
<sequence length="189" mass="21107">MKALIVIDFTRDFVTGSLPVGQPAVEIEETIASITEAYCNNKHEVIMAVDLHEESDPYHPETALFPPHNIRDTEGRLLYGRLAQVMKEREAQIRWMDKTRYSAFCGTDLELRLRERGITDIALIGVCTDICVLHTAMDAYNKGFHITVYEDAVASFNQAGHDWALGHFRSSLGAQVIKASDTVIAGLNL</sequence>
<dbReference type="CDD" id="cd00431">
    <property type="entry name" value="cysteine_hydrolases"/>
    <property type="match status" value="1"/>
</dbReference>